<dbReference type="Gene3D" id="2.40.160.20">
    <property type="match status" value="1"/>
</dbReference>
<proteinExistence type="predicted"/>
<feature type="domain" description="Outer membrane protein beta-barrel" evidence="3">
    <location>
        <begin position="113"/>
        <end position="268"/>
    </location>
</feature>
<sequence>MRHLLLSVPVLALSACSFLTGGDGYSDAYYGGCDSSCSSGHSYSVAETNYSQPTYEAPATTYQSTTQYAAPQSPSVAYHTQPTQSVHQTQPNQYYYNDGFRGMHKAKRSAYKYGDLGVIAYDVNDGGFGLVGRAGYQSSGLLGAEVEGTLAFKDQDFTQGTSEVSGGPDYSLGAFAVARLPITPKISAHARGGYHFTNIDSVAQVGAAAATLDSDTVDGFAYGGGAEYALNERDSLRLDYTRYEYDEVINGITYDGADSLALAYNRRF</sequence>
<feature type="signal peptide" evidence="2">
    <location>
        <begin position="1"/>
        <end position="21"/>
    </location>
</feature>
<evidence type="ECO:0000259" key="3">
    <source>
        <dbReference type="Pfam" id="PF13505"/>
    </source>
</evidence>
<dbReference type="PROSITE" id="PS51257">
    <property type="entry name" value="PROKAR_LIPOPROTEIN"/>
    <property type="match status" value="1"/>
</dbReference>
<evidence type="ECO:0000313" key="5">
    <source>
        <dbReference type="Proteomes" id="UP000282211"/>
    </source>
</evidence>
<dbReference type="InterPro" id="IPR027385">
    <property type="entry name" value="Beta-barrel_OMP"/>
</dbReference>
<dbReference type="Pfam" id="PF13505">
    <property type="entry name" value="OMP_b-brl"/>
    <property type="match status" value="1"/>
</dbReference>
<keyword evidence="1 2" id="KW-0732">Signal</keyword>
<dbReference type="Proteomes" id="UP000282211">
    <property type="component" value="Unassembled WGS sequence"/>
</dbReference>
<evidence type="ECO:0000256" key="2">
    <source>
        <dbReference type="SAM" id="SignalP"/>
    </source>
</evidence>
<reference evidence="4 5" key="1">
    <citation type="submission" date="2018-10" db="EMBL/GenBank/DDBJ databases">
        <title>Genomic Encyclopedia of Type Strains, Phase IV (KMG-IV): sequencing the most valuable type-strain genomes for metagenomic binning, comparative biology and taxonomic classification.</title>
        <authorList>
            <person name="Goeker M."/>
        </authorList>
    </citation>
    <scope>NUCLEOTIDE SEQUENCE [LARGE SCALE GENOMIC DNA]</scope>
    <source>
        <strain evidence="4 5">DSM 22008</strain>
    </source>
</reference>
<evidence type="ECO:0000313" key="4">
    <source>
        <dbReference type="EMBL" id="RKQ72111.1"/>
    </source>
</evidence>
<dbReference type="SUPFAM" id="SSF56925">
    <property type="entry name" value="OMPA-like"/>
    <property type="match status" value="1"/>
</dbReference>
<dbReference type="EMBL" id="RBII01000001">
    <property type="protein sequence ID" value="RKQ72111.1"/>
    <property type="molecule type" value="Genomic_DNA"/>
</dbReference>
<comment type="caution">
    <text evidence="4">The sequence shown here is derived from an EMBL/GenBank/DDBJ whole genome shotgun (WGS) entry which is preliminary data.</text>
</comment>
<dbReference type="AlphaFoldDB" id="A0A420WM39"/>
<gene>
    <name evidence="4" type="ORF">DES40_1448</name>
</gene>
<accession>A0A420WM39</accession>
<dbReference type="OrthoDB" id="7173051at2"/>
<dbReference type="RefSeq" id="WP_121100035.1">
    <property type="nucleotide sequence ID" value="NZ_RBII01000001.1"/>
</dbReference>
<organism evidence="4 5">
    <name type="scientific">Litorimonas taeanensis</name>
    <dbReference type="NCBI Taxonomy" id="568099"/>
    <lineage>
        <taxon>Bacteria</taxon>
        <taxon>Pseudomonadati</taxon>
        <taxon>Pseudomonadota</taxon>
        <taxon>Alphaproteobacteria</taxon>
        <taxon>Maricaulales</taxon>
        <taxon>Robiginitomaculaceae</taxon>
    </lineage>
</organism>
<name>A0A420WM39_9PROT</name>
<evidence type="ECO:0000256" key="1">
    <source>
        <dbReference type="ARBA" id="ARBA00022729"/>
    </source>
</evidence>
<dbReference type="InterPro" id="IPR011250">
    <property type="entry name" value="OMP/PagP_B-barrel"/>
</dbReference>
<protein>
    <submittedName>
        <fullName evidence="4">Outer membrane protein with beta-barrel domain</fullName>
    </submittedName>
</protein>
<dbReference type="InParanoid" id="A0A420WM39"/>
<feature type="chain" id="PRO_5019351698" evidence="2">
    <location>
        <begin position="22"/>
        <end position="268"/>
    </location>
</feature>
<keyword evidence="5" id="KW-1185">Reference proteome</keyword>